<accession>A0A0K1JGH7</accession>
<dbReference type="STRING" id="571913.VV02_07975"/>
<dbReference type="InterPro" id="IPR036388">
    <property type="entry name" value="WH-like_DNA-bd_sf"/>
</dbReference>
<dbReference type="InterPro" id="IPR029229">
    <property type="entry name" value="Alkyl_sulf_C"/>
</dbReference>
<dbReference type="OrthoDB" id="9792527at2"/>
<dbReference type="InterPro" id="IPR036390">
    <property type="entry name" value="WH_DNA-bd_sf"/>
</dbReference>
<organism evidence="5 6">
    <name type="scientific">Luteipulveratus mongoliensis</name>
    <dbReference type="NCBI Taxonomy" id="571913"/>
    <lineage>
        <taxon>Bacteria</taxon>
        <taxon>Bacillati</taxon>
        <taxon>Actinomycetota</taxon>
        <taxon>Actinomycetes</taxon>
        <taxon>Micrococcales</taxon>
        <taxon>Dermacoccaceae</taxon>
        <taxon>Luteipulveratus</taxon>
    </lineage>
</organism>
<proteinExistence type="predicted"/>
<dbReference type="SUPFAM" id="SSF46785">
    <property type="entry name" value="Winged helix' DNA-binding domain"/>
    <property type="match status" value="1"/>
</dbReference>
<dbReference type="Pfam" id="PF14864">
    <property type="entry name" value="Alkyl_sulf_C"/>
    <property type="match status" value="1"/>
</dbReference>
<dbReference type="Proteomes" id="UP000066480">
    <property type="component" value="Chromosome"/>
</dbReference>
<dbReference type="RefSeq" id="WP_052590884.1">
    <property type="nucleotide sequence ID" value="NZ_CP011112.1"/>
</dbReference>
<dbReference type="Gene3D" id="3.30.1050.10">
    <property type="entry name" value="SCP2 sterol-binding domain"/>
    <property type="match status" value="1"/>
</dbReference>
<gene>
    <name evidence="5" type="ORF">VV02_07975</name>
</gene>
<dbReference type="Gene3D" id="1.10.10.10">
    <property type="entry name" value="Winged helix-like DNA-binding domain superfamily/Winged helix DNA-binding domain"/>
    <property type="match status" value="1"/>
</dbReference>
<dbReference type="InterPro" id="IPR002577">
    <property type="entry name" value="HTH_HxlR"/>
</dbReference>
<protein>
    <submittedName>
        <fullName evidence="5">Transcriptional regulator</fullName>
    </submittedName>
</protein>
<evidence type="ECO:0000313" key="6">
    <source>
        <dbReference type="Proteomes" id="UP000066480"/>
    </source>
</evidence>
<dbReference type="PANTHER" id="PTHR33204">
    <property type="entry name" value="TRANSCRIPTIONAL REGULATOR, MARR FAMILY"/>
    <property type="match status" value="1"/>
</dbReference>
<dbReference type="KEGG" id="lmoi:VV02_07975"/>
<keyword evidence="3" id="KW-0804">Transcription</keyword>
<evidence type="ECO:0000259" key="4">
    <source>
        <dbReference type="PROSITE" id="PS51118"/>
    </source>
</evidence>
<keyword evidence="6" id="KW-1185">Reference proteome</keyword>
<sequence length="222" mass="24021">MATHRSYDDSCGMAHALDLVGERWSLLVVRELMLGPQRFTDLKDALPGISRNVLTDRLSELAESGILMRTQLAPPAASKVYELTEWGYELEPIIKAIGRWGARSPQHRPDLHLSVSSAVLSLRTNFDAGASGGVDASYGLVLDQDHFAIWISDQELDIQRGDPDSPSATLTTDPMTLAGMLYGGLPLTDAERGGQVTIDGNRAAVRRLVGLFTLPEKAAVPA</sequence>
<dbReference type="AlphaFoldDB" id="A0A0K1JGH7"/>
<name>A0A0K1JGH7_9MICO</name>
<dbReference type="PANTHER" id="PTHR33204:SF18">
    <property type="entry name" value="TRANSCRIPTIONAL REGULATORY PROTEIN"/>
    <property type="match status" value="1"/>
</dbReference>
<dbReference type="GO" id="GO:0003677">
    <property type="term" value="F:DNA binding"/>
    <property type="evidence" value="ECO:0007669"/>
    <property type="project" value="UniProtKB-KW"/>
</dbReference>
<evidence type="ECO:0000256" key="1">
    <source>
        <dbReference type="ARBA" id="ARBA00023015"/>
    </source>
</evidence>
<dbReference type="InterPro" id="IPR036527">
    <property type="entry name" value="SCP2_sterol-bd_dom_sf"/>
</dbReference>
<dbReference type="SUPFAM" id="SSF55718">
    <property type="entry name" value="SCP-like"/>
    <property type="match status" value="1"/>
</dbReference>
<dbReference type="Pfam" id="PF01638">
    <property type="entry name" value="HxlR"/>
    <property type="match status" value="1"/>
</dbReference>
<dbReference type="EMBL" id="CP011112">
    <property type="protein sequence ID" value="AKU15809.1"/>
    <property type="molecule type" value="Genomic_DNA"/>
</dbReference>
<keyword evidence="2" id="KW-0238">DNA-binding</keyword>
<dbReference type="PATRIC" id="fig|571913.6.peg.1635"/>
<feature type="domain" description="HTH hxlR-type" evidence="4">
    <location>
        <begin position="11"/>
        <end position="109"/>
    </location>
</feature>
<reference evidence="5 6" key="1">
    <citation type="submission" date="2015-03" db="EMBL/GenBank/DDBJ databases">
        <title>Luteipulveratus halotolerans sp. nov., a novel actinobacterium (Dermacoccaceae) from Sarawak, Malaysia.</title>
        <authorList>
            <person name="Juboi H."/>
            <person name="Basik A."/>
            <person name="Shamsul S.S."/>
            <person name="Arnold P."/>
            <person name="Schmitt E.K."/>
            <person name="Sanglier J.-J."/>
            <person name="Yeo T."/>
        </authorList>
    </citation>
    <scope>NUCLEOTIDE SEQUENCE [LARGE SCALE GENOMIC DNA]</scope>
    <source>
        <strain evidence="5 6">MN07-A0370</strain>
    </source>
</reference>
<evidence type="ECO:0000313" key="5">
    <source>
        <dbReference type="EMBL" id="AKU15809.1"/>
    </source>
</evidence>
<keyword evidence="1" id="KW-0805">Transcription regulation</keyword>
<evidence type="ECO:0000256" key="3">
    <source>
        <dbReference type="ARBA" id="ARBA00023163"/>
    </source>
</evidence>
<dbReference type="PROSITE" id="PS51118">
    <property type="entry name" value="HTH_HXLR"/>
    <property type="match status" value="1"/>
</dbReference>
<evidence type="ECO:0000256" key="2">
    <source>
        <dbReference type="ARBA" id="ARBA00023125"/>
    </source>
</evidence>